<dbReference type="InterPro" id="IPR033764">
    <property type="entry name" value="Sdr_B"/>
</dbReference>
<keyword evidence="5" id="KW-0812">Transmembrane</keyword>
<evidence type="ECO:0000256" key="1">
    <source>
        <dbReference type="ARBA" id="ARBA00004613"/>
    </source>
</evidence>
<keyword evidence="5" id="KW-0472">Membrane</keyword>
<dbReference type="PANTHER" id="PTHR23303">
    <property type="entry name" value="CARBOXYPEPTIDASE REGULATORY REGION-CONTAINING"/>
    <property type="match status" value="1"/>
</dbReference>
<feature type="domain" description="SD-repeat containing protein B" evidence="6">
    <location>
        <begin position="585"/>
        <end position="710"/>
    </location>
</feature>
<dbReference type="SUPFAM" id="SSF117074">
    <property type="entry name" value="Hypothetical protein PA1324"/>
    <property type="match status" value="2"/>
</dbReference>
<sequence length="951" mass="101861">MNSPTGSPKIVKTPTKRLSRKAVALMATLGLSAGHLIISDNTIAGAAVDNGSASFTSNNNARFANEIFFFDFGKLASGEERQDTWGAQEKTNNEAEFYGKRIKSGDSYTYKEVDGLPKGLEVTVTVNSVTALHDDAVYPDNGPKAGQKIDDGIWARTVTWNDFFRPLNLSSPGSIDRDKKRSNEWFDADTLYPSDPGSMLQISNYLDPQGFANNADHQSNQGYKFSINVEGKLNGKPVDLDLFASDGESTGIKVEDHDNPYGLKDKGQVVKGGVPENLQLTPNGEGGWVVIQDLVGKDKRYYFTDSKPTVPQKVPEGVAPYKPIEVEPDKVWTEQNGAKTYGWVDTELDEQGGPWKAIPMSQPLLVSRGATQISVELDNHARGKTGSRQGVVAGIFLPTDQGDAPESYGEASHILTNWKETGSPKNNPNIAFQDGNKVGSYIAEFDGGKNWTTDPDNAKGDDEEDLNPDFFKSGFENSNGKVTIPAVAKNSAVVAWVDLNQDGKFEDDERRVGKDNGDGTFTFDWSDAQKTPQPDSAIYARIRVGGEGTSADQIKDANGTITGGEIEDLKFTIDKKVPAVTPSVTVGDYVWHDANHNGIQDDNEQGLAGVTLELYGPNGEAVTDVNGNPVETVTTKADGKYSFENLPVLKNGEQYTVKVVDVPEGYKPTKENQGTGSLARFKDSSTGSAQTIPGTLSENGAKDLTLDFGFIKTDAPVNPSVTVGDYVWHDANHNGIQDDNEQGLAGVTLELYGPNGEAVTDVNGNPVETVTTKADGKYSFENLPVLKNGEQYTVKVVDVPEGYKPTKENQGTGSLARFKDSSTGSAQTIPGTLSENGAKDLTLDFGFIKTDAPVNPSMNWLMPLAPLAVLPLIPLLSQQIGGSSAPNPGTPQATAPQTSAPTADKPAQTQKPQKPKNKQLAATGASVLGVLAAALAMIAGGVLVLRSRKEN</sequence>
<evidence type="ECO:0000259" key="6">
    <source>
        <dbReference type="Pfam" id="PF17210"/>
    </source>
</evidence>
<dbReference type="GO" id="GO:0005576">
    <property type="term" value="C:extracellular region"/>
    <property type="evidence" value="ECO:0007669"/>
    <property type="project" value="UniProtKB-SubCell"/>
</dbReference>
<dbReference type="PHI-base" id="PHI:7357"/>
<evidence type="ECO:0000259" key="7">
    <source>
        <dbReference type="Pfam" id="PF20009"/>
    </source>
</evidence>
<feature type="compositionally biased region" description="Low complexity" evidence="4">
    <location>
        <begin position="885"/>
        <end position="920"/>
    </location>
</feature>
<feature type="region of interest" description="Disordered" evidence="4">
    <location>
        <begin position="881"/>
        <end position="920"/>
    </location>
</feature>
<dbReference type="InterPro" id="IPR045474">
    <property type="entry name" value="GEVED"/>
</dbReference>
<reference evidence="8 9" key="1">
    <citation type="journal article" date="2003" name="Nucleic Acids Res.">
        <title>The complete genome sequence and analysis of Corynebacterium diphtheriae NCTC13129.</title>
        <authorList>
            <person name="Cerdeno-Tarraga A.M."/>
            <person name="Efstratiou A."/>
            <person name="Dover L.G."/>
            <person name="Holden M.T.G."/>
            <person name="Pallen M."/>
            <person name="Bentley S.D."/>
            <person name="Besra G.S."/>
            <person name="Churcher C."/>
            <person name="James K.D."/>
            <person name="De Zoysa A."/>
            <person name="Chillingworth T."/>
            <person name="Cronin A."/>
            <person name="Dowd L."/>
            <person name="Feltwell T."/>
            <person name="Hamlin N."/>
            <person name="Holroyd S."/>
            <person name="Jagels K."/>
            <person name="Moule S."/>
            <person name="Quail M.A."/>
            <person name="Rabbinowitsch E."/>
            <person name="Rutherford K."/>
            <person name="Thomson N.R."/>
            <person name="Unwin L."/>
            <person name="Whitehead S."/>
            <person name="Barrell B.G.Parkhill.J."/>
        </authorList>
    </citation>
    <scope>NUCLEOTIDE SEQUENCE [LARGE SCALE GENOMIC DNA]</scope>
    <source>
        <strain evidence="9">ATCC 700971 / NCTC 13129 / Biotype gravis</strain>
    </source>
</reference>
<name>Q6NF16_CORDI</name>
<dbReference type="PANTHER" id="PTHR23303:SF15">
    <property type="entry name" value="COLOSSIN-A"/>
    <property type="match status" value="1"/>
</dbReference>
<feature type="compositionally biased region" description="Polar residues" evidence="4">
    <location>
        <begin position="821"/>
        <end position="835"/>
    </location>
</feature>
<evidence type="ECO:0000256" key="3">
    <source>
        <dbReference type="ARBA" id="ARBA00022729"/>
    </source>
</evidence>
<dbReference type="InterPro" id="IPR051417">
    <property type="entry name" value="SDr/BOS_complex"/>
</dbReference>
<organism evidence="8 9">
    <name type="scientific">Corynebacterium diphtheriae (strain ATCC 700971 / NCTC 13129 / Biotype gravis)</name>
    <dbReference type="NCBI Taxonomy" id="257309"/>
    <lineage>
        <taxon>Bacteria</taxon>
        <taxon>Bacillati</taxon>
        <taxon>Actinomycetota</taxon>
        <taxon>Actinomycetes</taxon>
        <taxon>Mycobacteriales</taxon>
        <taxon>Corynebacteriaceae</taxon>
        <taxon>Corynebacterium</taxon>
    </lineage>
</organism>
<dbReference type="Pfam" id="PF17210">
    <property type="entry name" value="SdrD_B"/>
    <property type="match status" value="2"/>
</dbReference>
<feature type="compositionally biased region" description="Basic and acidic residues" evidence="4">
    <location>
        <begin position="508"/>
        <end position="517"/>
    </location>
</feature>
<evidence type="ECO:0000313" key="9">
    <source>
        <dbReference type="Proteomes" id="UP000002198"/>
    </source>
</evidence>
<dbReference type="RefSeq" id="WP_010935564.1">
    <property type="nucleotide sequence ID" value="NC_002935.2"/>
</dbReference>
<dbReference type="Pfam" id="PF20009">
    <property type="entry name" value="GEVED"/>
    <property type="match status" value="1"/>
</dbReference>
<dbReference type="AlphaFoldDB" id="Q6NF16"/>
<keyword evidence="2" id="KW-0964">Secreted</keyword>
<feature type="region of interest" description="Disordered" evidence="4">
    <location>
        <begin position="508"/>
        <end position="532"/>
    </location>
</feature>
<evidence type="ECO:0000256" key="4">
    <source>
        <dbReference type="SAM" id="MobiDB-lite"/>
    </source>
</evidence>
<gene>
    <name evidence="8" type="ordered locus">DIP2093</name>
</gene>
<dbReference type="KEGG" id="cdi:DIP2093"/>
<feature type="transmembrane region" description="Helical" evidence="5">
    <location>
        <begin position="920"/>
        <end position="945"/>
    </location>
</feature>
<dbReference type="InterPro" id="IPR013783">
    <property type="entry name" value="Ig-like_fold"/>
</dbReference>
<keyword evidence="5" id="KW-1133">Transmembrane helix</keyword>
<protein>
    <submittedName>
        <fullName evidence="8">Sdr-family related adhesin</fullName>
    </submittedName>
</protein>
<keyword evidence="9" id="KW-1185">Reference proteome</keyword>
<dbReference type="Proteomes" id="UP000002198">
    <property type="component" value="Chromosome"/>
</dbReference>
<keyword evidence="3" id="KW-0732">Signal</keyword>
<proteinExistence type="predicted"/>
<accession>Q6NF16</accession>
<dbReference type="Gene3D" id="2.60.40.10">
    <property type="entry name" value="Immunoglobulins"/>
    <property type="match status" value="2"/>
</dbReference>
<comment type="subcellular location">
    <subcellularLocation>
        <location evidence="1">Secreted</location>
    </subcellularLocation>
</comment>
<dbReference type="GO" id="GO:0005975">
    <property type="term" value="P:carbohydrate metabolic process"/>
    <property type="evidence" value="ECO:0007669"/>
    <property type="project" value="UniProtKB-ARBA"/>
</dbReference>
<dbReference type="EMBL" id="BX248360">
    <property type="protein sequence ID" value="CAE50621.1"/>
    <property type="molecule type" value="Genomic_DNA"/>
</dbReference>
<dbReference type="STRING" id="257309.DIP2093"/>
<feature type="region of interest" description="Disordered" evidence="4">
    <location>
        <begin position="803"/>
        <end position="835"/>
    </location>
</feature>
<evidence type="ECO:0000313" key="8">
    <source>
        <dbReference type="EMBL" id="CAE50621.1"/>
    </source>
</evidence>
<feature type="domain" description="SD-repeat containing protein B" evidence="6">
    <location>
        <begin position="722"/>
        <end position="847"/>
    </location>
</feature>
<feature type="domain" description="GEVED" evidence="7">
    <location>
        <begin position="493"/>
        <end position="568"/>
    </location>
</feature>
<evidence type="ECO:0000256" key="5">
    <source>
        <dbReference type="SAM" id="Phobius"/>
    </source>
</evidence>
<dbReference type="HOGENOM" id="CLU_013277_0_0_11"/>
<evidence type="ECO:0000256" key="2">
    <source>
        <dbReference type="ARBA" id="ARBA00022525"/>
    </source>
</evidence>